<evidence type="ECO:0000256" key="1">
    <source>
        <dbReference type="SAM" id="Phobius"/>
    </source>
</evidence>
<keyword evidence="2" id="KW-0378">Hydrolase</keyword>
<dbReference type="EMBL" id="JAESVD010000008">
    <property type="protein sequence ID" value="MBL4914296.1"/>
    <property type="molecule type" value="Genomic_DNA"/>
</dbReference>
<dbReference type="InterPro" id="IPR006385">
    <property type="entry name" value="HAD_hydro_SerB1"/>
</dbReference>
<dbReference type="InterPro" id="IPR050582">
    <property type="entry name" value="HAD-like_SerB"/>
</dbReference>
<dbReference type="NCBIfam" id="TIGR01490">
    <property type="entry name" value="HAD-SF-IB-hyp1"/>
    <property type="match status" value="1"/>
</dbReference>
<accession>A0ABS1T0H9</accession>
<comment type="caution">
    <text evidence="2">The sequence shown here is derived from an EMBL/GenBank/DDBJ whole genome shotgun (WGS) entry which is preliminary data.</text>
</comment>
<keyword evidence="1" id="KW-1133">Transmembrane helix</keyword>
<dbReference type="InterPro" id="IPR036412">
    <property type="entry name" value="HAD-like_sf"/>
</dbReference>
<dbReference type="PANTHER" id="PTHR43344:SF14">
    <property type="entry name" value="HAD-IB FAMILY HYDROLASE"/>
    <property type="match status" value="1"/>
</dbReference>
<keyword evidence="1" id="KW-0472">Membrane</keyword>
<name>A0ABS1T0H9_9GAMM</name>
<reference evidence="2 3" key="1">
    <citation type="submission" date="2021-01" db="EMBL/GenBank/DDBJ databases">
        <title>Genome sequence of Shewanella schlegeliana JCM 11561.</title>
        <authorList>
            <person name="Zhang H."/>
            <person name="Li C."/>
        </authorList>
    </citation>
    <scope>NUCLEOTIDE SEQUENCE [LARGE SCALE GENOMIC DNA]</scope>
    <source>
        <strain evidence="2 3">JCM 11561</strain>
    </source>
</reference>
<dbReference type="NCBIfam" id="TIGR01488">
    <property type="entry name" value="HAD-SF-IB"/>
    <property type="match status" value="1"/>
</dbReference>
<dbReference type="Proteomes" id="UP000604898">
    <property type="component" value="Unassembled WGS sequence"/>
</dbReference>
<keyword evidence="3" id="KW-1185">Reference proteome</keyword>
<feature type="transmembrane region" description="Helical" evidence="1">
    <location>
        <begin position="21"/>
        <end position="45"/>
    </location>
</feature>
<dbReference type="InterPro" id="IPR023214">
    <property type="entry name" value="HAD_sf"/>
</dbReference>
<evidence type="ECO:0000313" key="3">
    <source>
        <dbReference type="Proteomes" id="UP000604898"/>
    </source>
</evidence>
<dbReference type="Pfam" id="PF12710">
    <property type="entry name" value="HAD"/>
    <property type="match status" value="1"/>
</dbReference>
<dbReference type="PANTHER" id="PTHR43344">
    <property type="entry name" value="PHOSPHOSERINE PHOSPHATASE"/>
    <property type="match status" value="1"/>
</dbReference>
<proteinExistence type="predicted"/>
<gene>
    <name evidence="2" type="ORF">JMA39_14400</name>
</gene>
<sequence>MKLVLFDFDGTLTHQDMFTKFILYSATPLRLLLGIVFMSPLYLLYKLGVIPARKLRPFVSFFAFVGRSEQKVTAIGEAYARYVIPSCLRVDMLQTLKQHQADGATIVLVSASLDLYLKPWCQMMGISLICSEMAIDGNRYSGYYSTGDCSCEAKAYKVSQEFDLSRYSQIYAYGDTKEDLAMLALADKAFMGGIAQ</sequence>
<dbReference type="Gene3D" id="1.20.1440.100">
    <property type="entry name" value="SG protein - dephosphorylation function"/>
    <property type="match status" value="1"/>
</dbReference>
<dbReference type="GO" id="GO:0016787">
    <property type="term" value="F:hydrolase activity"/>
    <property type="evidence" value="ECO:0007669"/>
    <property type="project" value="UniProtKB-KW"/>
</dbReference>
<dbReference type="Gene3D" id="3.40.50.1000">
    <property type="entry name" value="HAD superfamily/HAD-like"/>
    <property type="match status" value="1"/>
</dbReference>
<organism evidence="2 3">
    <name type="scientific">Shewanella schlegeliana</name>
    <dbReference type="NCBI Taxonomy" id="190308"/>
    <lineage>
        <taxon>Bacteria</taxon>
        <taxon>Pseudomonadati</taxon>
        <taxon>Pseudomonadota</taxon>
        <taxon>Gammaproteobacteria</taxon>
        <taxon>Alteromonadales</taxon>
        <taxon>Shewanellaceae</taxon>
        <taxon>Shewanella</taxon>
    </lineage>
</organism>
<evidence type="ECO:0000313" key="2">
    <source>
        <dbReference type="EMBL" id="MBL4914296.1"/>
    </source>
</evidence>
<protein>
    <submittedName>
        <fullName evidence="2">HAD-IB family hydrolase</fullName>
    </submittedName>
</protein>
<keyword evidence="1" id="KW-0812">Transmembrane</keyword>
<dbReference type="SUPFAM" id="SSF56784">
    <property type="entry name" value="HAD-like"/>
    <property type="match status" value="1"/>
</dbReference>